<dbReference type="Proteomes" id="UP000245921">
    <property type="component" value="Unassembled WGS sequence"/>
</dbReference>
<dbReference type="EMBL" id="QGGI01000002">
    <property type="protein sequence ID" value="PWJ96098.1"/>
    <property type="molecule type" value="Genomic_DNA"/>
</dbReference>
<dbReference type="AlphaFoldDB" id="A0AA45C8E3"/>
<protein>
    <submittedName>
        <fullName evidence="1">Uncharacterized protein</fullName>
    </submittedName>
</protein>
<reference evidence="1 2" key="1">
    <citation type="submission" date="2018-05" db="EMBL/GenBank/DDBJ databases">
        <title>Genomic Encyclopedia of Type Strains, Phase IV (KMG-IV): sequencing the most valuable type-strain genomes for metagenomic binning, comparative biology and taxonomic classification.</title>
        <authorList>
            <person name="Goeker M."/>
        </authorList>
    </citation>
    <scope>NUCLEOTIDE SEQUENCE [LARGE SCALE GENOMIC DNA]</scope>
    <source>
        <strain evidence="1 2">DSM 24906</strain>
    </source>
</reference>
<evidence type="ECO:0000313" key="1">
    <source>
        <dbReference type="EMBL" id="PWJ96098.1"/>
    </source>
</evidence>
<proteinExistence type="predicted"/>
<sequence>MFSEKFEDLIKFSPSKYQTKSREITKGGKVLETNIDDEQDHLKIELYYNKEIYTIHIVKFNTLTNLTKFWYDFVEDYDDDGINTVISAVPLLYGKYNSLYKEDILMSWFVGVDKIFYTVYGPTKSVVDDLKYRINNFK</sequence>
<organism evidence="1 2">
    <name type="scientific">Oceanotoga teriensis</name>
    <dbReference type="NCBI Taxonomy" id="515440"/>
    <lineage>
        <taxon>Bacteria</taxon>
        <taxon>Thermotogati</taxon>
        <taxon>Thermotogota</taxon>
        <taxon>Thermotogae</taxon>
        <taxon>Petrotogales</taxon>
        <taxon>Petrotogaceae</taxon>
        <taxon>Oceanotoga</taxon>
    </lineage>
</organism>
<gene>
    <name evidence="1" type="ORF">C7380_1024</name>
</gene>
<keyword evidence="2" id="KW-1185">Reference proteome</keyword>
<evidence type="ECO:0000313" key="2">
    <source>
        <dbReference type="Proteomes" id="UP000245921"/>
    </source>
</evidence>
<comment type="caution">
    <text evidence="1">The sequence shown here is derived from an EMBL/GenBank/DDBJ whole genome shotgun (WGS) entry which is preliminary data.</text>
</comment>
<name>A0AA45C8E3_9BACT</name>
<accession>A0AA45C8E3</accession>